<organism evidence="1 2">
    <name type="scientific">Archaeoglobus profundus (strain DSM 5631 / JCM 9629 / NBRC 100127 / Av18)</name>
    <dbReference type="NCBI Taxonomy" id="572546"/>
    <lineage>
        <taxon>Archaea</taxon>
        <taxon>Methanobacteriati</taxon>
        <taxon>Methanobacteriota</taxon>
        <taxon>Archaeoglobi</taxon>
        <taxon>Archaeoglobales</taxon>
        <taxon>Archaeoglobaceae</taxon>
        <taxon>Archaeoglobus</taxon>
    </lineage>
</organism>
<dbReference type="PaxDb" id="572546-Arcpr_1394"/>
<accession>D2RE99</accession>
<dbReference type="EMBL" id="CP001857">
    <property type="protein sequence ID" value="ADB58443.1"/>
    <property type="molecule type" value="Genomic_DNA"/>
</dbReference>
<dbReference type="STRING" id="572546.Arcpr_1394"/>
<keyword evidence="2" id="KW-1185">Reference proteome</keyword>
<evidence type="ECO:0000313" key="2">
    <source>
        <dbReference type="Proteomes" id="UP000001901"/>
    </source>
</evidence>
<dbReference type="RefSeq" id="WP_012940779.1">
    <property type="nucleotide sequence ID" value="NC_013741.1"/>
</dbReference>
<proteinExistence type="predicted"/>
<dbReference type="Proteomes" id="UP000001901">
    <property type="component" value="Chromosome"/>
</dbReference>
<protein>
    <submittedName>
        <fullName evidence="1">Uncharacterized protein</fullName>
    </submittedName>
</protein>
<dbReference type="HOGENOM" id="CLU_2645672_0_0_2"/>
<name>D2RE99_ARCPA</name>
<reference evidence="1 2" key="1">
    <citation type="journal article" date="2010" name="Stand. Genomic Sci.">
        <title>Complete genome sequence of Archaeoglobus profundus type strain (AV18).</title>
        <authorList>
            <person name="von Jan M."/>
            <person name="Lapidus A."/>
            <person name="Del Rio T.G."/>
            <person name="Copeland A."/>
            <person name="Tice H."/>
            <person name="Cheng J.F."/>
            <person name="Lucas S."/>
            <person name="Chen F."/>
            <person name="Nolan M."/>
            <person name="Goodwin L."/>
            <person name="Han C."/>
            <person name="Pitluck S."/>
            <person name="Liolios K."/>
            <person name="Ivanova N."/>
            <person name="Mavromatis K."/>
            <person name="Ovchinnikova G."/>
            <person name="Chertkov O."/>
            <person name="Pati A."/>
            <person name="Chen A."/>
            <person name="Palaniappan K."/>
            <person name="Land M."/>
            <person name="Hauser L."/>
            <person name="Chang Y.J."/>
            <person name="Jeffries C.D."/>
            <person name="Saunders E."/>
            <person name="Brettin T."/>
            <person name="Detter J.C."/>
            <person name="Chain P."/>
            <person name="Eichinger K."/>
            <person name="Huber H."/>
            <person name="Spring S."/>
            <person name="Rohde M."/>
            <person name="Goker M."/>
            <person name="Wirth R."/>
            <person name="Woyke T."/>
            <person name="Bristow J."/>
            <person name="Eisen J.A."/>
            <person name="Markowitz V."/>
            <person name="Hugenholtz P."/>
            <person name="Kyrpides N.C."/>
            <person name="Klenk H.P."/>
        </authorList>
    </citation>
    <scope>NUCLEOTIDE SEQUENCE [LARGE SCALE GENOMIC DNA]</scope>
    <source>
        <strain evidence="2">DSM 5631 / JCM 9629 / NBRC 100127 / Av18</strain>
    </source>
</reference>
<dbReference type="GeneID" id="8740081"/>
<sequence>MAIEREILKDVKSKLTGSDKLFLFNAISDYIFKGMDIKKKLEVFAECRFPSVKEFVLNWLTTSLFENDLNYDAWIN</sequence>
<dbReference type="KEGG" id="apo:Arcpr_1394"/>
<gene>
    <name evidence="1" type="ordered locus">Arcpr_1394</name>
</gene>
<evidence type="ECO:0000313" key="1">
    <source>
        <dbReference type="EMBL" id="ADB58443.1"/>
    </source>
</evidence>
<dbReference type="AlphaFoldDB" id="D2RE99"/>